<dbReference type="SUPFAM" id="SSF56399">
    <property type="entry name" value="ADP-ribosylation"/>
    <property type="match status" value="1"/>
</dbReference>
<keyword evidence="1" id="KW-0812">Transmembrane</keyword>
<organism evidence="2 3">
    <name type="scientific">Nocardioides scoriae</name>
    <dbReference type="NCBI Taxonomy" id="642780"/>
    <lineage>
        <taxon>Bacteria</taxon>
        <taxon>Bacillati</taxon>
        <taxon>Actinomycetota</taxon>
        <taxon>Actinomycetes</taxon>
        <taxon>Propionibacteriales</taxon>
        <taxon>Nocardioidaceae</taxon>
        <taxon>Nocardioides</taxon>
    </lineage>
</organism>
<gene>
    <name evidence="2" type="ORF">SAMN04488570_1332</name>
</gene>
<dbReference type="STRING" id="642780.SAMN04488570_1332"/>
<keyword evidence="1" id="KW-0472">Membrane</keyword>
<dbReference type="Gene3D" id="3.20.170.20">
    <property type="entry name" value="Protein of unknown function DUF952"/>
    <property type="match status" value="1"/>
</dbReference>
<protein>
    <submittedName>
        <fullName evidence="2">Uncharacterized conserved protein, DUF952 family</fullName>
    </submittedName>
</protein>
<dbReference type="Proteomes" id="UP000198859">
    <property type="component" value="Chromosome I"/>
</dbReference>
<evidence type="ECO:0000313" key="3">
    <source>
        <dbReference type="Proteomes" id="UP000198859"/>
    </source>
</evidence>
<dbReference type="PANTHER" id="PTHR34129:SF1">
    <property type="entry name" value="DUF952 DOMAIN-CONTAINING PROTEIN"/>
    <property type="match status" value="1"/>
</dbReference>
<sequence>MQVFHIATAADWAAARRSGAYTTSTRGRTLEQEGFLHASRREQVPGTYRAFYADAREPLVLLTIETDRLDVPWREDEVGQDRFPHIYGPLSPDAVVAAQPFAADGSLPSFTRLFVGEMLWRVGLAVVAMLLAGLGAQLAGLSGTDGAPLVGALAGLALGVVVFVVVLRRRR</sequence>
<dbReference type="Pfam" id="PF06108">
    <property type="entry name" value="DUF952"/>
    <property type="match status" value="1"/>
</dbReference>
<dbReference type="RefSeq" id="WP_091727515.1">
    <property type="nucleotide sequence ID" value="NZ_LT629757.1"/>
</dbReference>
<reference evidence="3" key="1">
    <citation type="submission" date="2016-10" db="EMBL/GenBank/DDBJ databases">
        <authorList>
            <person name="Varghese N."/>
            <person name="Submissions S."/>
        </authorList>
    </citation>
    <scope>NUCLEOTIDE SEQUENCE [LARGE SCALE GENOMIC DNA]</scope>
    <source>
        <strain evidence="3">DSM 22127</strain>
    </source>
</reference>
<evidence type="ECO:0000256" key="1">
    <source>
        <dbReference type="SAM" id="Phobius"/>
    </source>
</evidence>
<evidence type="ECO:0000313" key="2">
    <source>
        <dbReference type="EMBL" id="SDS19184.1"/>
    </source>
</evidence>
<dbReference type="OrthoDB" id="5638018at2"/>
<dbReference type="EMBL" id="LT629757">
    <property type="protein sequence ID" value="SDS19184.1"/>
    <property type="molecule type" value="Genomic_DNA"/>
</dbReference>
<feature type="transmembrane region" description="Helical" evidence="1">
    <location>
        <begin position="146"/>
        <end position="167"/>
    </location>
</feature>
<proteinExistence type="predicted"/>
<dbReference type="PANTHER" id="PTHR34129">
    <property type="entry name" value="BLR1139 PROTEIN"/>
    <property type="match status" value="1"/>
</dbReference>
<accession>A0A1H1Q741</accession>
<dbReference type="InterPro" id="IPR009297">
    <property type="entry name" value="DUF952"/>
</dbReference>
<keyword evidence="1" id="KW-1133">Transmembrane helix</keyword>
<keyword evidence="3" id="KW-1185">Reference proteome</keyword>
<name>A0A1H1Q741_9ACTN</name>
<dbReference type="AlphaFoldDB" id="A0A1H1Q741"/>
<feature type="transmembrane region" description="Helical" evidence="1">
    <location>
        <begin position="118"/>
        <end position="140"/>
    </location>
</feature>